<evidence type="ECO:0000313" key="4">
    <source>
        <dbReference type="Proteomes" id="UP001359485"/>
    </source>
</evidence>
<dbReference type="Proteomes" id="UP001359485">
    <property type="component" value="Unassembled WGS sequence"/>
</dbReference>
<accession>A0ABR1ARU3</accession>
<dbReference type="EMBL" id="JAWJWF010000045">
    <property type="protein sequence ID" value="KAK6626645.1"/>
    <property type="molecule type" value="Genomic_DNA"/>
</dbReference>
<name>A0ABR1ARU3_POLSC</name>
<sequence>MLQISNLDDTKGEWNLNETHIIIPMLDGDILTHKETDKSVTGTITLNSLDSGDQTVCASGLEHSLVIGLDRNLFETHSNKSDLLVIQNSDLKLLSCGTEVRNPVAYALSYIDHDKNEIVWESPSLKEKNKPDWCTSDKPIFEVKDVLNYDDSVQDSSKPWSDELEKNEQISLVDDLTSQTSRIGGNLLIPVEDAINDDKKSEADIIGNSHFIVNYLPTIQSNEAISLLPNHTITIAEKQTNHGTGGKSITKNMSQIQNELLINEIIKKSHPNEVEVLSKSLAEANETMKHYGRTKDIDVIERVDQKEYCSDNDTNRNNKRETNNTVEVEETLSGGQLNEQDEKREAIANLDINSLLPEKNLPLKKQAKMKNTVSKPSWHDGVRISHKHKSVSSHKPQSSINKKLQLSPEISLGNENQCARDSKTTRRPESVRKKGKKKTNGSKKLENCSKDFANEKAISPVHQFNQKSGRSKSEIPIIKTKGAICKLSKEAKAFRSKFNNIFDLLEDLRSRKIVNSSVWQTLHSGLEEMEVDVLKEMKQKSEEENAGQDLSYSAHLKAFALVLHFKQPTAFNYLARIYNKGWPSLDVIKNWKRKVNSQQKLNICQKENKKS</sequence>
<keyword evidence="4" id="KW-1185">Reference proteome</keyword>
<gene>
    <name evidence="3" type="ORF">RUM44_009121</name>
</gene>
<feature type="region of interest" description="Disordered" evidence="1">
    <location>
        <begin position="361"/>
        <end position="448"/>
    </location>
</feature>
<protein>
    <recommendedName>
        <fullName evidence="2">THAP9-like helix-turn-helix domain-containing protein</fullName>
    </recommendedName>
</protein>
<reference evidence="3 4" key="1">
    <citation type="submission" date="2023-09" db="EMBL/GenBank/DDBJ databases">
        <title>Genomes of two closely related lineages of the louse Polyplax serrata with different host specificities.</title>
        <authorList>
            <person name="Martinu J."/>
            <person name="Tarabai H."/>
            <person name="Stefka J."/>
            <person name="Hypsa V."/>
        </authorList>
    </citation>
    <scope>NUCLEOTIDE SEQUENCE [LARGE SCALE GENOMIC DNA]</scope>
    <source>
        <strain evidence="3">98ZLc_SE</strain>
    </source>
</reference>
<feature type="domain" description="THAP9-like helix-turn-helix" evidence="2">
    <location>
        <begin position="508"/>
        <end position="591"/>
    </location>
</feature>
<feature type="compositionally biased region" description="Basic and acidic residues" evidence="1">
    <location>
        <begin position="309"/>
        <end position="322"/>
    </location>
</feature>
<feature type="region of interest" description="Disordered" evidence="1">
    <location>
        <begin position="309"/>
        <end position="340"/>
    </location>
</feature>
<comment type="caution">
    <text evidence="3">The sequence shown here is derived from an EMBL/GenBank/DDBJ whole genome shotgun (WGS) entry which is preliminary data.</text>
</comment>
<dbReference type="InterPro" id="IPR021896">
    <property type="entry name" value="THAP9-like_HTH"/>
</dbReference>
<dbReference type="Pfam" id="PF12017">
    <property type="entry name" value="Tnp_P_element"/>
    <property type="match status" value="1"/>
</dbReference>
<proteinExistence type="predicted"/>
<feature type="compositionally biased region" description="Basic and acidic residues" evidence="1">
    <location>
        <begin position="418"/>
        <end position="432"/>
    </location>
</feature>
<evidence type="ECO:0000259" key="2">
    <source>
        <dbReference type="Pfam" id="PF12017"/>
    </source>
</evidence>
<evidence type="ECO:0000313" key="3">
    <source>
        <dbReference type="EMBL" id="KAK6626645.1"/>
    </source>
</evidence>
<organism evidence="3 4">
    <name type="scientific">Polyplax serrata</name>
    <name type="common">Common mouse louse</name>
    <dbReference type="NCBI Taxonomy" id="468196"/>
    <lineage>
        <taxon>Eukaryota</taxon>
        <taxon>Metazoa</taxon>
        <taxon>Ecdysozoa</taxon>
        <taxon>Arthropoda</taxon>
        <taxon>Hexapoda</taxon>
        <taxon>Insecta</taxon>
        <taxon>Pterygota</taxon>
        <taxon>Neoptera</taxon>
        <taxon>Paraneoptera</taxon>
        <taxon>Psocodea</taxon>
        <taxon>Troctomorpha</taxon>
        <taxon>Phthiraptera</taxon>
        <taxon>Anoplura</taxon>
        <taxon>Polyplacidae</taxon>
        <taxon>Polyplax</taxon>
    </lineage>
</organism>
<evidence type="ECO:0000256" key="1">
    <source>
        <dbReference type="SAM" id="MobiDB-lite"/>
    </source>
</evidence>